<feature type="region of interest" description="Disordered" evidence="1">
    <location>
        <begin position="261"/>
        <end position="282"/>
    </location>
</feature>
<proteinExistence type="predicted"/>
<name>A0A016SH09_9BILA</name>
<feature type="signal peptide" evidence="3">
    <location>
        <begin position="1"/>
        <end position="19"/>
    </location>
</feature>
<organism evidence="4 5">
    <name type="scientific">Ancylostoma ceylanicum</name>
    <dbReference type="NCBI Taxonomy" id="53326"/>
    <lineage>
        <taxon>Eukaryota</taxon>
        <taxon>Metazoa</taxon>
        <taxon>Ecdysozoa</taxon>
        <taxon>Nematoda</taxon>
        <taxon>Chromadorea</taxon>
        <taxon>Rhabditida</taxon>
        <taxon>Rhabditina</taxon>
        <taxon>Rhabditomorpha</taxon>
        <taxon>Strongyloidea</taxon>
        <taxon>Ancylostomatidae</taxon>
        <taxon>Ancylostomatinae</taxon>
        <taxon>Ancylostoma</taxon>
    </lineage>
</organism>
<reference evidence="5" key="1">
    <citation type="journal article" date="2015" name="Nat. Genet.">
        <title>The genome and transcriptome of the zoonotic hookworm Ancylostoma ceylanicum identify infection-specific gene families.</title>
        <authorList>
            <person name="Schwarz E.M."/>
            <person name="Hu Y."/>
            <person name="Antoshechkin I."/>
            <person name="Miller M.M."/>
            <person name="Sternberg P.W."/>
            <person name="Aroian R.V."/>
        </authorList>
    </citation>
    <scope>NUCLEOTIDE SEQUENCE</scope>
    <source>
        <strain evidence="5">HY135</strain>
    </source>
</reference>
<evidence type="ECO:0008006" key="6">
    <source>
        <dbReference type="Google" id="ProtNLM"/>
    </source>
</evidence>
<evidence type="ECO:0000313" key="5">
    <source>
        <dbReference type="Proteomes" id="UP000024635"/>
    </source>
</evidence>
<evidence type="ECO:0000313" key="4">
    <source>
        <dbReference type="EMBL" id="EYB89631.1"/>
    </source>
</evidence>
<evidence type="ECO:0000256" key="1">
    <source>
        <dbReference type="SAM" id="MobiDB-lite"/>
    </source>
</evidence>
<dbReference type="AlphaFoldDB" id="A0A016SH09"/>
<feature type="transmembrane region" description="Helical" evidence="2">
    <location>
        <begin position="336"/>
        <end position="353"/>
    </location>
</feature>
<keyword evidence="5" id="KW-1185">Reference proteome</keyword>
<sequence>MKMWIVTTLLVAIVTTEVGEFFKEDERVCEPCTECNDFLYERESCSQFKDAVCGWCGSKKPVKNLDYYRKCPKHHVTFDEKKFEREFRMRVMSKILRDEGKRVSDEVIDIDELPDARRLPPLPTDDDYDEYYDDEILGTLNHDEMPASEEELQGKWVKWVAPTSCYRMLLCRCPSFRNGRRRASGIIWSSVEFILHAIKASSRLQEIVDSYQVQRLKLFDDAYDAEEEKPKKRDFAPISGGEFLRNKEPALNEEQIEKELEEDGVQPVSVNEAKIDEESDSVGEADELLDISGSRINIVAIAERKKARTSAEEGEEEDDYSSSSNYATVCHTARHVGLYIYALCFIILAAIILKRCFRPVYRIPVMNFTEEQCASKILHRIVAATKFSKSIVVLSGEFSCTIV</sequence>
<evidence type="ECO:0000256" key="2">
    <source>
        <dbReference type="SAM" id="Phobius"/>
    </source>
</evidence>
<keyword evidence="2" id="KW-0812">Transmembrane</keyword>
<protein>
    <recommendedName>
        <fullName evidence="6">TNFR-Cys domain-containing protein</fullName>
    </recommendedName>
</protein>
<feature type="chain" id="PRO_5001489467" description="TNFR-Cys domain-containing protein" evidence="3">
    <location>
        <begin position="20"/>
        <end position="403"/>
    </location>
</feature>
<comment type="caution">
    <text evidence="4">The sequence shown here is derived from an EMBL/GenBank/DDBJ whole genome shotgun (WGS) entry which is preliminary data.</text>
</comment>
<keyword evidence="3" id="KW-0732">Signal</keyword>
<gene>
    <name evidence="4" type="primary">Acey_s0229.g2903</name>
    <name evidence="4" type="synonym">Acey-T02C5.1</name>
    <name evidence="4" type="ORF">Y032_0229g2903</name>
</gene>
<dbReference type="EMBL" id="JARK01001565">
    <property type="protein sequence ID" value="EYB89631.1"/>
    <property type="molecule type" value="Genomic_DNA"/>
</dbReference>
<keyword evidence="2" id="KW-0472">Membrane</keyword>
<dbReference type="Proteomes" id="UP000024635">
    <property type="component" value="Unassembled WGS sequence"/>
</dbReference>
<keyword evidence="2" id="KW-1133">Transmembrane helix</keyword>
<dbReference type="OrthoDB" id="5874383at2759"/>
<accession>A0A016SH09</accession>
<evidence type="ECO:0000256" key="3">
    <source>
        <dbReference type="SAM" id="SignalP"/>
    </source>
</evidence>